<accession>A0AAU7V873</accession>
<comment type="similarity">
    <text evidence="1">Belongs to the glycosyltransferase 2 family.</text>
</comment>
<keyword evidence="3 5" id="KW-0808">Transferase</keyword>
<organism evidence="5">
    <name type="scientific">Scrofimicrobium appendicitidis</name>
    <dbReference type="NCBI Taxonomy" id="3079930"/>
    <lineage>
        <taxon>Bacteria</taxon>
        <taxon>Bacillati</taxon>
        <taxon>Actinomycetota</taxon>
        <taxon>Actinomycetes</taxon>
        <taxon>Actinomycetales</taxon>
        <taxon>Actinomycetaceae</taxon>
        <taxon>Scrofimicrobium</taxon>
    </lineage>
</organism>
<dbReference type="Gene3D" id="3.90.550.10">
    <property type="entry name" value="Spore Coat Polysaccharide Biosynthesis Protein SpsA, Chain A"/>
    <property type="match status" value="1"/>
</dbReference>
<dbReference type="Pfam" id="PF00535">
    <property type="entry name" value="Glycos_transf_2"/>
    <property type="match status" value="1"/>
</dbReference>
<dbReference type="InterPro" id="IPR001173">
    <property type="entry name" value="Glyco_trans_2-like"/>
</dbReference>
<sequence length="308" mass="34878">MPRVLVAMATYNGLPYLGRQVRSILAQRRVEVELFVSDDGSTDGTREWIEQLAALDPRVHLLPPRSGPAGVGANFLYLAQNLDPRPDELVAFSDQDDLWHPDKLAHQLEYLRLTGAAATSSNVLSFRPDGTSHLIVKSQPLRRWDFVFEAPGPGSTFLLSAPVFQRIKPSLARLDQDQVWLHDWLIYALVRGGGDDWAIDPRPHVAYRQHGENILGEHRGAAAFWSRWQNLRSGRYRAQFILVATAALEEGRAAGRSEQWVRQLERLIGVLSSPGRLSQLGLIRFWPQMRRRTRDRLALGALGIMRIW</sequence>
<evidence type="ECO:0000256" key="1">
    <source>
        <dbReference type="ARBA" id="ARBA00006739"/>
    </source>
</evidence>
<protein>
    <submittedName>
        <fullName evidence="5">Glycosyltransferase</fullName>
        <ecNumber evidence="5">2.4.-.-</ecNumber>
    </submittedName>
</protein>
<dbReference type="AlphaFoldDB" id="A0AAU7V873"/>
<gene>
    <name evidence="5" type="ORF">SAC06_02590</name>
</gene>
<dbReference type="InterPro" id="IPR050834">
    <property type="entry name" value="Glycosyltransf_2"/>
</dbReference>
<evidence type="ECO:0000256" key="3">
    <source>
        <dbReference type="ARBA" id="ARBA00022679"/>
    </source>
</evidence>
<proteinExistence type="inferred from homology"/>
<name>A0AAU7V873_9ACTO</name>
<dbReference type="PANTHER" id="PTHR43685">
    <property type="entry name" value="GLYCOSYLTRANSFERASE"/>
    <property type="match status" value="1"/>
</dbReference>
<dbReference type="RefSeq" id="WP_350258662.1">
    <property type="nucleotide sequence ID" value="NZ_CP138335.1"/>
</dbReference>
<dbReference type="EC" id="2.4.-.-" evidence="5"/>
<dbReference type="InterPro" id="IPR029044">
    <property type="entry name" value="Nucleotide-diphossugar_trans"/>
</dbReference>
<reference evidence="5" key="1">
    <citation type="submission" date="2023-11" db="EMBL/GenBank/DDBJ databases">
        <title>Scrofimicrobium hongkongense sp. nov., isolated from a patient with peritonitis.</title>
        <authorList>
            <person name="Lao H.Y."/>
            <person name="Wong A.Y.P."/>
            <person name="Ng T.L."/>
            <person name="Wong R.Y.L."/>
            <person name="Yau M.C.Y."/>
            <person name="Lam J.Y.W."/>
            <person name="Siu G.K.H."/>
        </authorList>
    </citation>
    <scope>NUCLEOTIDE SEQUENCE</scope>
    <source>
        <strain evidence="5">R131</strain>
    </source>
</reference>
<dbReference type="EMBL" id="CP138335">
    <property type="protein sequence ID" value="XBW08463.1"/>
    <property type="molecule type" value="Genomic_DNA"/>
</dbReference>
<dbReference type="KEGG" id="sapp:SAC06_02590"/>
<dbReference type="PANTHER" id="PTHR43685:SF5">
    <property type="entry name" value="GLYCOSYLTRANSFERASE EPSE-RELATED"/>
    <property type="match status" value="1"/>
</dbReference>
<dbReference type="GO" id="GO:0016757">
    <property type="term" value="F:glycosyltransferase activity"/>
    <property type="evidence" value="ECO:0007669"/>
    <property type="project" value="UniProtKB-KW"/>
</dbReference>
<evidence type="ECO:0000259" key="4">
    <source>
        <dbReference type="Pfam" id="PF00535"/>
    </source>
</evidence>
<keyword evidence="2 5" id="KW-0328">Glycosyltransferase</keyword>
<dbReference type="SUPFAM" id="SSF53448">
    <property type="entry name" value="Nucleotide-diphospho-sugar transferases"/>
    <property type="match status" value="1"/>
</dbReference>
<evidence type="ECO:0000313" key="5">
    <source>
        <dbReference type="EMBL" id="XBW08463.1"/>
    </source>
</evidence>
<evidence type="ECO:0000256" key="2">
    <source>
        <dbReference type="ARBA" id="ARBA00022676"/>
    </source>
</evidence>
<feature type="domain" description="Glycosyltransferase 2-like" evidence="4">
    <location>
        <begin position="6"/>
        <end position="127"/>
    </location>
</feature>